<dbReference type="EMBL" id="KV919164">
    <property type="protein sequence ID" value="OSX71148.1"/>
    <property type="molecule type" value="Genomic_DNA"/>
</dbReference>
<evidence type="ECO:0000259" key="6">
    <source>
        <dbReference type="Pfam" id="PF00082"/>
    </source>
</evidence>
<accession>A0A1X6NRD1</accession>
<dbReference type="InterPro" id="IPR036852">
    <property type="entry name" value="Peptidase_S8/S53_dom_sf"/>
</dbReference>
<dbReference type="Pfam" id="PF00082">
    <property type="entry name" value="Peptidase_S8"/>
    <property type="match status" value="1"/>
</dbReference>
<keyword evidence="3" id="KW-0378">Hydrolase</keyword>
<dbReference type="OrthoDB" id="206201at2759"/>
<protein>
    <recommendedName>
        <fullName evidence="6">Peptidase S8/S53 domain-containing protein</fullName>
    </recommendedName>
</protein>
<dbReference type="PROSITE" id="PS00138">
    <property type="entry name" value="SUBTILASE_SER"/>
    <property type="match status" value="1"/>
</dbReference>
<evidence type="ECO:0000313" key="8">
    <source>
        <dbReference type="Proteomes" id="UP000218209"/>
    </source>
</evidence>
<dbReference type="Gene3D" id="3.40.50.200">
    <property type="entry name" value="Peptidase S8/S53 domain"/>
    <property type="match status" value="1"/>
</dbReference>
<dbReference type="PANTHER" id="PTHR43806:SF11">
    <property type="entry name" value="CEREVISIN-RELATED"/>
    <property type="match status" value="1"/>
</dbReference>
<dbReference type="InterPro" id="IPR050131">
    <property type="entry name" value="Peptidase_S8_subtilisin-like"/>
</dbReference>
<keyword evidence="4" id="KW-0720">Serine protease</keyword>
<evidence type="ECO:0000313" key="7">
    <source>
        <dbReference type="EMBL" id="OSX71148.1"/>
    </source>
</evidence>
<dbReference type="PROSITE" id="PS51892">
    <property type="entry name" value="SUBTILASE"/>
    <property type="match status" value="1"/>
</dbReference>
<dbReference type="PANTHER" id="PTHR43806">
    <property type="entry name" value="PEPTIDASE S8"/>
    <property type="match status" value="1"/>
</dbReference>
<evidence type="ECO:0000256" key="1">
    <source>
        <dbReference type="ARBA" id="ARBA00011073"/>
    </source>
</evidence>
<dbReference type="SUPFAM" id="SSF52743">
    <property type="entry name" value="Subtilisin-like"/>
    <property type="match status" value="1"/>
</dbReference>
<dbReference type="Proteomes" id="UP000218209">
    <property type="component" value="Unassembled WGS sequence"/>
</dbReference>
<dbReference type="GO" id="GO:0006508">
    <property type="term" value="P:proteolysis"/>
    <property type="evidence" value="ECO:0007669"/>
    <property type="project" value="UniProtKB-KW"/>
</dbReference>
<name>A0A1X6NRD1_PORUM</name>
<feature type="domain" description="Peptidase S8/S53" evidence="6">
    <location>
        <begin position="21"/>
        <end position="149"/>
    </location>
</feature>
<evidence type="ECO:0000256" key="2">
    <source>
        <dbReference type="ARBA" id="ARBA00022670"/>
    </source>
</evidence>
<evidence type="ECO:0000256" key="5">
    <source>
        <dbReference type="PROSITE-ProRule" id="PRU01240"/>
    </source>
</evidence>
<keyword evidence="2" id="KW-0645">Protease</keyword>
<evidence type="ECO:0000256" key="3">
    <source>
        <dbReference type="ARBA" id="ARBA00022801"/>
    </source>
</evidence>
<dbReference type="InterPro" id="IPR000209">
    <property type="entry name" value="Peptidase_S8/S53_dom"/>
</dbReference>
<evidence type="ECO:0000256" key="4">
    <source>
        <dbReference type="ARBA" id="ARBA00022825"/>
    </source>
</evidence>
<dbReference type="InterPro" id="IPR023828">
    <property type="entry name" value="Peptidase_S8_Ser-AS"/>
</dbReference>
<comment type="caution">
    <text evidence="5">Lacks conserved residue(s) required for the propagation of feature annotation.</text>
</comment>
<proteinExistence type="inferred from homology"/>
<organism evidence="7 8">
    <name type="scientific">Porphyra umbilicalis</name>
    <name type="common">Purple laver</name>
    <name type="synonym">Red alga</name>
    <dbReference type="NCBI Taxonomy" id="2786"/>
    <lineage>
        <taxon>Eukaryota</taxon>
        <taxon>Rhodophyta</taxon>
        <taxon>Bangiophyceae</taxon>
        <taxon>Bangiales</taxon>
        <taxon>Bangiaceae</taxon>
        <taxon>Porphyra</taxon>
    </lineage>
</organism>
<sequence>MSFRATEKPGLERFTDGSHEEYKAIQEALVAGIVIVAAAGNQGGASKLNTTNPPGALGGIISVASHDDHFVRSKFSSQGGELDFMAPGETFSTYARGVPYFVGYDSNGELMYRPARCYEALRGTSMACPLIAGLAALLVQAGRSRPRCMSPVLTERLEHSDFKARNCYEVRELLRSFADRPEEHHRKDGHGALSAIYRFVKTKVSDAQLTVAEA</sequence>
<comment type="similarity">
    <text evidence="1 5">Belongs to the peptidase S8 family.</text>
</comment>
<gene>
    <name evidence="7" type="ORF">BU14_0586s0001</name>
</gene>
<reference evidence="7 8" key="1">
    <citation type="submission" date="2017-03" db="EMBL/GenBank/DDBJ databases">
        <title>WGS assembly of Porphyra umbilicalis.</title>
        <authorList>
            <person name="Brawley S.H."/>
            <person name="Blouin N.A."/>
            <person name="Ficko-Blean E."/>
            <person name="Wheeler G.L."/>
            <person name="Lohr M."/>
            <person name="Goodson H.V."/>
            <person name="Jenkins J.W."/>
            <person name="Blaby-Haas C.E."/>
            <person name="Helliwell K.E."/>
            <person name="Chan C."/>
            <person name="Marriage T."/>
            <person name="Bhattacharya D."/>
            <person name="Klein A.S."/>
            <person name="Badis Y."/>
            <person name="Brodie J."/>
            <person name="Cao Y."/>
            <person name="Collen J."/>
            <person name="Dittami S.M."/>
            <person name="Gachon C.M."/>
            <person name="Green B.R."/>
            <person name="Karpowicz S."/>
            <person name="Kim J.W."/>
            <person name="Kudahl U."/>
            <person name="Lin S."/>
            <person name="Michel G."/>
            <person name="Mittag M."/>
            <person name="Olson B.J."/>
            <person name="Pangilinan J."/>
            <person name="Peng Y."/>
            <person name="Qiu H."/>
            <person name="Shu S."/>
            <person name="Singer J.T."/>
            <person name="Smith A.G."/>
            <person name="Sprecher B.N."/>
            <person name="Wagner V."/>
            <person name="Wang W."/>
            <person name="Wang Z.-Y."/>
            <person name="Yan J."/>
            <person name="Yarish C."/>
            <person name="Zoeuner-Riek S."/>
            <person name="Zhuang Y."/>
            <person name="Zou Y."/>
            <person name="Lindquist E.A."/>
            <person name="Grimwood J."/>
            <person name="Barry K."/>
            <person name="Rokhsar D.S."/>
            <person name="Schmutz J."/>
            <person name="Stiller J.W."/>
            <person name="Grossman A.R."/>
            <person name="Prochnik S.E."/>
        </authorList>
    </citation>
    <scope>NUCLEOTIDE SEQUENCE [LARGE SCALE GENOMIC DNA]</scope>
    <source>
        <strain evidence="7">4086291</strain>
    </source>
</reference>
<keyword evidence="8" id="KW-1185">Reference proteome</keyword>
<dbReference type="AlphaFoldDB" id="A0A1X6NRD1"/>
<dbReference type="GO" id="GO:0004252">
    <property type="term" value="F:serine-type endopeptidase activity"/>
    <property type="evidence" value="ECO:0007669"/>
    <property type="project" value="InterPro"/>
</dbReference>